<dbReference type="Proteomes" id="UP000323824">
    <property type="component" value="Chromosome"/>
</dbReference>
<dbReference type="GO" id="GO:0051156">
    <property type="term" value="P:glucose 6-phosphate metabolic process"/>
    <property type="evidence" value="ECO:0007669"/>
    <property type="project" value="TreeGrafter"/>
</dbReference>
<comment type="subcellular location">
    <subcellularLocation>
        <location evidence="7">Cytoplasm</location>
    </subcellularLocation>
</comment>
<reference evidence="9 10" key="2">
    <citation type="submission" date="2019-09" db="EMBL/GenBank/DDBJ databases">
        <title>Complete Genome Sequence and Methylome Analysis of free living Spirochaetas.</title>
        <authorList>
            <person name="Leshcheva N."/>
            <person name="Mikheeva N."/>
        </authorList>
    </citation>
    <scope>NUCLEOTIDE SEQUENCE [LARGE SCALE GENOMIC DNA]</scope>
    <source>
        <strain evidence="9 10">P</strain>
    </source>
</reference>
<dbReference type="InterPro" id="IPR046348">
    <property type="entry name" value="SIS_dom_sf"/>
</dbReference>
<dbReference type="InterPro" id="IPR001672">
    <property type="entry name" value="G6P_Isomerase"/>
</dbReference>
<dbReference type="EMBL" id="CP035807">
    <property type="protein sequence ID" value="QEN04262.1"/>
    <property type="molecule type" value="Genomic_DNA"/>
</dbReference>
<comment type="function">
    <text evidence="7">Catalyzes the reversible isomerization of glucose-6-phosphate to fructose-6-phosphate.</text>
</comment>
<dbReference type="GO" id="GO:0048029">
    <property type="term" value="F:monosaccharide binding"/>
    <property type="evidence" value="ECO:0007669"/>
    <property type="project" value="TreeGrafter"/>
</dbReference>
<evidence type="ECO:0000256" key="2">
    <source>
        <dbReference type="ARBA" id="ARBA00006604"/>
    </source>
</evidence>
<dbReference type="InterPro" id="IPR035482">
    <property type="entry name" value="SIS_PGI_2"/>
</dbReference>
<evidence type="ECO:0000256" key="8">
    <source>
        <dbReference type="RuleBase" id="RU000612"/>
    </source>
</evidence>
<gene>
    <name evidence="7" type="primary">pgi</name>
    <name evidence="9" type="ORF">EW093_05960</name>
</gene>
<dbReference type="UniPathway" id="UPA00109">
    <property type="reaction ID" value="UER00181"/>
</dbReference>
<evidence type="ECO:0000256" key="5">
    <source>
        <dbReference type="ARBA" id="ARBA00023235"/>
    </source>
</evidence>
<keyword evidence="4 7" id="KW-0324">Glycolysis</keyword>
<keyword evidence="5 7" id="KW-0413">Isomerase</keyword>
<dbReference type="KEGG" id="sper:EW093_05960"/>
<dbReference type="CDD" id="cd05016">
    <property type="entry name" value="SIS_PGI_2"/>
    <property type="match status" value="1"/>
</dbReference>
<accession>A0A5C1QDI1</accession>
<feature type="active site" evidence="7">
    <location>
        <position position="498"/>
    </location>
</feature>
<dbReference type="OrthoDB" id="140919at2"/>
<evidence type="ECO:0000256" key="7">
    <source>
        <dbReference type="HAMAP-Rule" id="MF_00473"/>
    </source>
</evidence>
<comment type="similarity">
    <text evidence="2 7 8">Belongs to the GPI family.</text>
</comment>
<evidence type="ECO:0000313" key="10">
    <source>
        <dbReference type="Proteomes" id="UP000323824"/>
    </source>
</evidence>
<dbReference type="GO" id="GO:0006094">
    <property type="term" value="P:gluconeogenesis"/>
    <property type="evidence" value="ECO:0007669"/>
    <property type="project" value="UniProtKB-UniRule"/>
</dbReference>
<dbReference type="GO" id="GO:0004347">
    <property type="term" value="F:glucose-6-phosphate isomerase activity"/>
    <property type="evidence" value="ECO:0007669"/>
    <property type="project" value="UniProtKB-UniRule"/>
</dbReference>
<evidence type="ECO:0000256" key="4">
    <source>
        <dbReference type="ARBA" id="ARBA00023152"/>
    </source>
</evidence>
<dbReference type="Pfam" id="PF00342">
    <property type="entry name" value="PGI"/>
    <property type="match status" value="1"/>
</dbReference>
<evidence type="ECO:0000313" key="9">
    <source>
        <dbReference type="EMBL" id="QEN04262.1"/>
    </source>
</evidence>
<dbReference type="RefSeq" id="WP_149567510.1">
    <property type="nucleotide sequence ID" value="NZ_CP035807.1"/>
</dbReference>
<dbReference type="UniPathway" id="UPA00138"/>
<dbReference type="PROSITE" id="PS51463">
    <property type="entry name" value="P_GLUCOSE_ISOMERASE_3"/>
    <property type="match status" value="1"/>
</dbReference>
<dbReference type="Gene3D" id="1.10.1390.10">
    <property type="match status" value="1"/>
</dbReference>
<dbReference type="PRINTS" id="PR00662">
    <property type="entry name" value="G6PISOMERASE"/>
</dbReference>
<dbReference type="CDD" id="cd05015">
    <property type="entry name" value="SIS_PGI_1"/>
    <property type="match status" value="1"/>
</dbReference>
<evidence type="ECO:0000256" key="6">
    <source>
        <dbReference type="ARBA" id="ARBA00029321"/>
    </source>
</evidence>
<sequence length="521" mass="57413">MSVNYVNLDKSDNFKKLLETPVCQIKEELSSDRIKKYSASAGAGLVYNFAGKKVNNTILTLLQGLADEQQLIEKYKLLLNGDVINTGEKRMVLHHHTRGMKLDDVVSEGQDMTKFYDGEKKKIYDFAKKVHNKEILGSTGKPFDTVVQVGIGGSDLGPRAIYLALKNYNKPVLNAHFIANVDPDDANNVLSSLNFETTLFVLVSKSGTTQETLTNQKFVLNKMEKANISGLVPLKHFVSVTSATSPLAADTNYLSSFFIDNNIGGRFSSSSAVGGCILSLALGPEIFERFLSGAREADKQALNSNIFENAALLDALIGVYENNVLNMKNTAVIPYSESMSRFPAHLQQLDMESNGKSVNRFGDRVSYSTGVSIFGEPGTNSQHSFFQYIHQATSIIPVQFIGFRKPQIDADMEYQGSTSGKKLNANLVAQMTAMGVGKDDENKNKNFDGERPTSLLHADQLTPETMGAILAHFENKVMFQGFTWNINSFDQEGVQLGKLLANKVLNNQMDDVLKSYADLMI</sequence>
<proteinExistence type="inferred from homology"/>
<evidence type="ECO:0000256" key="1">
    <source>
        <dbReference type="ARBA" id="ARBA00004926"/>
    </source>
</evidence>
<dbReference type="SUPFAM" id="SSF53697">
    <property type="entry name" value="SIS domain"/>
    <property type="match status" value="1"/>
</dbReference>
<dbReference type="GO" id="GO:0006096">
    <property type="term" value="P:glycolytic process"/>
    <property type="evidence" value="ECO:0007669"/>
    <property type="project" value="UniProtKB-UniRule"/>
</dbReference>
<dbReference type="GO" id="GO:0097367">
    <property type="term" value="F:carbohydrate derivative binding"/>
    <property type="evidence" value="ECO:0007669"/>
    <property type="project" value="InterPro"/>
</dbReference>
<dbReference type="Gene3D" id="3.40.50.10490">
    <property type="entry name" value="Glucose-6-phosphate isomerase like protein, domain 1"/>
    <property type="match status" value="2"/>
</dbReference>
<keyword evidence="7" id="KW-0963">Cytoplasm</keyword>
<dbReference type="GO" id="GO:0005829">
    <property type="term" value="C:cytosol"/>
    <property type="evidence" value="ECO:0007669"/>
    <property type="project" value="TreeGrafter"/>
</dbReference>
<dbReference type="PANTHER" id="PTHR11469:SF1">
    <property type="entry name" value="GLUCOSE-6-PHOSPHATE ISOMERASE"/>
    <property type="match status" value="1"/>
</dbReference>
<comment type="pathway">
    <text evidence="1 7 8">Carbohydrate degradation; glycolysis; D-glyceraldehyde 3-phosphate and glycerone phosphate from D-glucose: step 2/4.</text>
</comment>
<dbReference type="PANTHER" id="PTHR11469">
    <property type="entry name" value="GLUCOSE-6-PHOSPHATE ISOMERASE"/>
    <property type="match status" value="1"/>
</dbReference>
<dbReference type="HAMAP" id="MF_00473">
    <property type="entry name" value="G6P_isomerase"/>
    <property type="match status" value="1"/>
</dbReference>
<feature type="active site" description="Proton donor" evidence="7">
    <location>
        <position position="352"/>
    </location>
</feature>
<dbReference type="InterPro" id="IPR018189">
    <property type="entry name" value="Phosphoglucose_isomerase_CS"/>
</dbReference>
<dbReference type="PROSITE" id="PS00765">
    <property type="entry name" value="P_GLUCOSE_ISOMERASE_1"/>
    <property type="match status" value="1"/>
</dbReference>
<evidence type="ECO:0000256" key="3">
    <source>
        <dbReference type="ARBA" id="ARBA00022432"/>
    </source>
</evidence>
<reference evidence="9 10" key="1">
    <citation type="submission" date="2019-02" db="EMBL/GenBank/DDBJ databases">
        <authorList>
            <person name="Fomenkov A."/>
            <person name="Dubinina G."/>
            <person name="Grabovich M."/>
            <person name="Vincze T."/>
            <person name="Roberts R.J."/>
        </authorList>
    </citation>
    <scope>NUCLEOTIDE SEQUENCE [LARGE SCALE GENOMIC DNA]</scope>
    <source>
        <strain evidence="9 10">P</strain>
    </source>
</reference>
<feature type="active site" evidence="7">
    <location>
        <position position="383"/>
    </location>
</feature>
<dbReference type="InterPro" id="IPR023096">
    <property type="entry name" value="G6P_Isomerase_C"/>
</dbReference>
<name>A0A5C1QDI1_9SPIO</name>
<organism evidence="9 10">
    <name type="scientific">Thiospirochaeta perfilievii</name>
    <dbReference type="NCBI Taxonomy" id="252967"/>
    <lineage>
        <taxon>Bacteria</taxon>
        <taxon>Pseudomonadati</taxon>
        <taxon>Spirochaetota</taxon>
        <taxon>Spirochaetia</taxon>
        <taxon>Spirochaetales</taxon>
        <taxon>Spirochaetaceae</taxon>
        <taxon>Thiospirochaeta</taxon>
    </lineage>
</organism>
<dbReference type="NCBIfam" id="NF010695">
    <property type="entry name" value="PRK14095.1"/>
    <property type="match status" value="1"/>
</dbReference>
<keyword evidence="3 7" id="KW-0312">Gluconeogenesis</keyword>
<protein>
    <recommendedName>
        <fullName evidence="7">Glucose-6-phosphate isomerase</fullName>
        <shortName evidence="7">GPI</shortName>
        <ecNumber evidence="7">5.3.1.9</ecNumber>
    </recommendedName>
    <alternativeName>
        <fullName evidence="7">Phosphoglucose isomerase</fullName>
        <shortName evidence="7">PGI</shortName>
    </alternativeName>
    <alternativeName>
        <fullName evidence="7">Phosphohexose isomerase</fullName>
        <shortName evidence="7">PHI</shortName>
    </alternativeName>
</protein>
<dbReference type="InterPro" id="IPR035476">
    <property type="entry name" value="SIS_PGI_1"/>
</dbReference>
<comment type="pathway">
    <text evidence="7">Carbohydrate biosynthesis; gluconeogenesis.</text>
</comment>
<dbReference type="AlphaFoldDB" id="A0A5C1QDI1"/>
<dbReference type="EC" id="5.3.1.9" evidence="7"/>
<keyword evidence="10" id="KW-1185">Reference proteome</keyword>
<comment type="catalytic activity">
    <reaction evidence="6 7 8">
        <text>alpha-D-glucose 6-phosphate = beta-D-fructose 6-phosphate</text>
        <dbReference type="Rhea" id="RHEA:11816"/>
        <dbReference type="ChEBI" id="CHEBI:57634"/>
        <dbReference type="ChEBI" id="CHEBI:58225"/>
        <dbReference type="EC" id="5.3.1.9"/>
    </reaction>
</comment>